<dbReference type="AlphaFoldDB" id="A0A1T4N140"/>
<evidence type="ECO:0000313" key="3">
    <source>
        <dbReference type="EMBL" id="SJZ72824.1"/>
    </source>
</evidence>
<proteinExistence type="predicted"/>
<keyword evidence="2" id="KW-0732">Signal</keyword>
<name>A0A1T4N140_9LACT</name>
<keyword evidence="4" id="KW-1185">Reference proteome</keyword>
<feature type="chain" id="PRO_5012504514" evidence="2">
    <location>
        <begin position="25"/>
        <end position="192"/>
    </location>
</feature>
<dbReference type="RefSeq" id="WP_078756316.1">
    <property type="nucleotide sequence ID" value="NZ_FUWO01000015.1"/>
</dbReference>
<sequence length="192" mass="21600">MRKRSLSVIFMLLVSLFLTNPVNAAELTIREGYYQYTGESMVEGLSISDNQVMLIYDTATQVEEDPLISLLLKWGDAVNNGLTGLIDPNMKPSEEQRDDLPFIELITYDQAAPFPKLAIVIHQPSLYNDENILRIRVGNNTTFEWEFNIEENGDLTDKDGHTFTYVEEGEAASTADTHVTDDAETSQVTSEE</sequence>
<dbReference type="EMBL" id="FUWO01000015">
    <property type="protein sequence ID" value="SJZ72824.1"/>
    <property type="molecule type" value="Genomic_DNA"/>
</dbReference>
<evidence type="ECO:0000313" key="4">
    <source>
        <dbReference type="Proteomes" id="UP000189941"/>
    </source>
</evidence>
<feature type="signal peptide" evidence="2">
    <location>
        <begin position="1"/>
        <end position="24"/>
    </location>
</feature>
<dbReference type="Proteomes" id="UP000189941">
    <property type="component" value="Unassembled WGS sequence"/>
</dbReference>
<accession>A0A1T4N140</accession>
<gene>
    <name evidence="3" type="ORF">SAMN02746011_01612</name>
</gene>
<feature type="region of interest" description="Disordered" evidence="1">
    <location>
        <begin position="169"/>
        <end position="192"/>
    </location>
</feature>
<evidence type="ECO:0000256" key="2">
    <source>
        <dbReference type="SAM" id="SignalP"/>
    </source>
</evidence>
<dbReference type="OrthoDB" id="9893398at2"/>
<reference evidence="4" key="1">
    <citation type="submission" date="2017-02" db="EMBL/GenBank/DDBJ databases">
        <authorList>
            <person name="Varghese N."/>
            <person name="Submissions S."/>
        </authorList>
    </citation>
    <scope>NUCLEOTIDE SEQUENCE [LARGE SCALE GENOMIC DNA]</scope>
    <source>
        <strain evidence="4">DSM 15739</strain>
    </source>
</reference>
<evidence type="ECO:0000256" key="1">
    <source>
        <dbReference type="SAM" id="MobiDB-lite"/>
    </source>
</evidence>
<protein>
    <submittedName>
        <fullName evidence="3">Uncharacterized protein</fullName>
    </submittedName>
</protein>
<organism evidence="3 4">
    <name type="scientific">Globicatella sulfidifaciens DSM 15739</name>
    <dbReference type="NCBI Taxonomy" id="1121925"/>
    <lineage>
        <taxon>Bacteria</taxon>
        <taxon>Bacillati</taxon>
        <taxon>Bacillota</taxon>
        <taxon>Bacilli</taxon>
        <taxon>Lactobacillales</taxon>
        <taxon>Aerococcaceae</taxon>
        <taxon>Globicatella</taxon>
    </lineage>
</organism>